<dbReference type="GO" id="GO:0005744">
    <property type="term" value="C:TIM23 mitochondrial import inner membrane translocase complex"/>
    <property type="evidence" value="ECO:0007669"/>
    <property type="project" value="UniProtKB-UniRule"/>
</dbReference>
<dbReference type="PROSITE" id="PS50969">
    <property type="entry name" value="FCP1"/>
    <property type="match status" value="1"/>
</dbReference>
<dbReference type="Gene3D" id="3.40.50.1000">
    <property type="entry name" value="HAD superfamily/HAD-like"/>
    <property type="match status" value="1"/>
</dbReference>
<comment type="subcellular location">
    <subcellularLocation>
        <location evidence="1">Mitochondrion inner membrane</location>
        <topology evidence="1">Single-pass membrane protein</topology>
    </subcellularLocation>
</comment>
<evidence type="ECO:0000313" key="3">
    <source>
        <dbReference type="RefSeq" id="XP_016457675.1"/>
    </source>
</evidence>
<protein>
    <recommendedName>
        <fullName evidence="1">Mitochondrial import inner membrane translocase subunit TIM50</fullName>
    </recommendedName>
</protein>
<reference evidence="3" key="1">
    <citation type="submission" date="2025-08" db="UniProtKB">
        <authorList>
            <consortium name="RefSeq"/>
        </authorList>
    </citation>
    <scope>IDENTIFICATION</scope>
</reference>
<proteinExistence type="inferred from homology"/>
<dbReference type="InterPro" id="IPR050365">
    <property type="entry name" value="TIM50"/>
</dbReference>
<dbReference type="AlphaFoldDB" id="A0A1S3YZZ7"/>
<organism evidence="3">
    <name type="scientific">Nicotiana tabacum</name>
    <name type="common">Common tobacco</name>
    <dbReference type="NCBI Taxonomy" id="4097"/>
    <lineage>
        <taxon>Eukaryota</taxon>
        <taxon>Viridiplantae</taxon>
        <taxon>Streptophyta</taxon>
        <taxon>Embryophyta</taxon>
        <taxon>Tracheophyta</taxon>
        <taxon>Spermatophyta</taxon>
        <taxon>Magnoliopsida</taxon>
        <taxon>eudicotyledons</taxon>
        <taxon>Gunneridae</taxon>
        <taxon>Pentapetalae</taxon>
        <taxon>asterids</taxon>
        <taxon>lamiids</taxon>
        <taxon>Solanales</taxon>
        <taxon>Solanaceae</taxon>
        <taxon>Nicotianoideae</taxon>
        <taxon>Nicotianeae</taxon>
        <taxon>Nicotiana</taxon>
    </lineage>
</organism>
<keyword evidence="1" id="KW-0809">Transit peptide</keyword>
<comment type="similarity">
    <text evidence="1">Belongs to the TIM50 family.</text>
</comment>
<evidence type="ECO:0000259" key="2">
    <source>
        <dbReference type="PROSITE" id="PS50969"/>
    </source>
</evidence>
<dbReference type="Pfam" id="PF03031">
    <property type="entry name" value="NIF"/>
    <property type="match status" value="1"/>
</dbReference>
<keyword evidence="1" id="KW-0653">Protein transport</keyword>
<dbReference type="InterPro" id="IPR004274">
    <property type="entry name" value="FCP1_dom"/>
</dbReference>
<accession>A0A1S3YZZ7</accession>
<keyword evidence="1" id="KW-0811">Translocation</keyword>
<dbReference type="PANTHER" id="PTHR12210">
    <property type="entry name" value="DULLARD PROTEIN PHOSPHATASE"/>
    <property type="match status" value="1"/>
</dbReference>
<dbReference type="SUPFAM" id="SSF56784">
    <property type="entry name" value="HAD-like"/>
    <property type="match status" value="1"/>
</dbReference>
<keyword evidence="1" id="KW-0496">Mitochondrion</keyword>
<dbReference type="InterPro" id="IPR023214">
    <property type="entry name" value="HAD_sf"/>
</dbReference>
<sequence>MNWRINEYPAVDILRIKPSKKLLILDVNGILAEIVSLQGTLKALQRPSCDEFLKFCFENFKIAIWTSRTRTNFDSVLCDTGIYTEITKNCLFTWAHTAIFPHSYHGRHRSDNCLGTGGSIRVYLEKLVEADHVQEFVRQNPFVGGQEAITENSREWGHYHREKLEKLS</sequence>
<evidence type="ECO:0000256" key="1">
    <source>
        <dbReference type="RuleBase" id="RU365079"/>
    </source>
</evidence>
<dbReference type="GO" id="GO:0015031">
    <property type="term" value="P:protein transport"/>
    <property type="evidence" value="ECO:0007669"/>
    <property type="project" value="UniProtKB-KW"/>
</dbReference>
<feature type="domain" description="FCP1 homology" evidence="2">
    <location>
        <begin position="16"/>
        <end position="168"/>
    </location>
</feature>
<comment type="function">
    <text evidence="1">Essential component of the TIM23 complex, a complex that mediates the translocation of transit peptide-containing proteins across the mitochondrial inner membrane.</text>
</comment>
<keyword evidence="1" id="KW-0813">Transport</keyword>
<dbReference type="InterPro" id="IPR036412">
    <property type="entry name" value="HAD-like_sf"/>
</dbReference>
<gene>
    <name evidence="3" type="primary">LOC107781482</name>
</gene>
<dbReference type="RefSeq" id="XP_016457675.1">
    <property type="nucleotide sequence ID" value="XM_016602189.1"/>
</dbReference>
<name>A0A1S3YZZ7_TOBAC</name>
<comment type="subunit">
    <text evidence="1">Component of the TIM23 complex.</text>
</comment>